<dbReference type="EMBL" id="OZ075137">
    <property type="protein sequence ID" value="CAL5005860.1"/>
    <property type="molecule type" value="Genomic_DNA"/>
</dbReference>
<accession>A0ABC9BQA0</accession>
<dbReference type="Proteomes" id="UP001497457">
    <property type="component" value="Chromosome 27b"/>
</dbReference>
<dbReference type="AlphaFoldDB" id="A0ABC9BQA0"/>
<gene>
    <name evidence="2" type="ORF">URODEC1_LOCUS67710</name>
</gene>
<evidence type="ECO:0000313" key="3">
    <source>
        <dbReference type="Proteomes" id="UP001497457"/>
    </source>
</evidence>
<reference evidence="2" key="1">
    <citation type="submission" date="2024-10" db="EMBL/GenBank/DDBJ databases">
        <authorList>
            <person name="Ryan C."/>
        </authorList>
    </citation>
    <scope>NUCLEOTIDE SEQUENCE [LARGE SCALE GENOMIC DNA]</scope>
</reference>
<organism evidence="2 3">
    <name type="scientific">Urochloa decumbens</name>
    <dbReference type="NCBI Taxonomy" id="240449"/>
    <lineage>
        <taxon>Eukaryota</taxon>
        <taxon>Viridiplantae</taxon>
        <taxon>Streptophyta</taxon>
        <taxon>Embryophyta</taxon>
        <taxon>Tracheophyta</taxon>
        <taxon>Spermatophyta</taxon>
        <taxon>Magnoliopsida</taxon>
        <taxon>Liliopsida</taxon>
        <taxon>Poales</taxon>
        <taxon>Poaceae</taxon>
        <taxon>PACMAD clade</taxon>
        <taxon>Panicoideae</taxon>
        <taxon>Panicodae</taxon>
        <taxon>Paniceae</taxon>
        <taxon>Melinidinae</taxon>
        <taxon>Urochloa</taxon>
    </lineage>
</organism>
<evidence type="ECO:0000256" key="1">
    <source>
        <dbReference type="SAM" id="MobiDB-lite"/>
    </source>
</evidence>
<evidence type="ECO:0000313" key="2">
    <source>
        <dbReference type="EMBL" id="CAL5005860.1"/>
    </source>
</evidence>
<keyword evidence="3" id="KW-1185">Reference proteome</keyword>
<name>A0ABC9BQA0_9POAL</name>
<proteinExistence type="predicted"/>
<feature type="region of interest" description="Disordered" evidence="1">
    <location>
        <begin position="146"/>
        <end position="212"/>
    </location>
</feature>
<protein>
    <submittedName>
        <fullName evidence="2">Uncharacterized protein</fullName>
    </submittedName>
</protein>
<sequence>MAVAISAVAPPSLHSRRSRLSRVSAAAAVSSPRPRAPLFGAGDDDAARTAPLFPQGGFLALMRGQCELLSFSDDDFPPPLRSPREGGLLLPAHMSCSQQHLQSPAPAPALSLVDALNAAPVSEDDVDVLAPMFSKEEIQSLWAAHHHAPPPRLARSHSAGEKRKSSPASPPWPSCISSSDDEADSPPPPPPPVIKRARTKVGQQQKPSRRRLNWLRRRLREWHGEIAARILRRQFNPPEPSRGRTALGCRCHELALASGGGGGESCCCALHQEAREPEDRAWMYSAQGRMPLVGGPGEVLVPTLAAGNSKATVLQYARWRRGVRMPSRFYLEHAAQQQQQQGMMAPAAGRWPEDWMMLD</sequence>